<dbReference type="InterPro" id="IPR011766">
    <property type="entry name" value="TPP_enzyme_TPP-bd"/>
</dbReference>
<comment type="similarity">
    <text evidence="1 3">Belongs to the TPP enzyme family.</text>
</comment>
<feature type="domain" description="Thiamine pyrophosphate enzyme central" evidence="5">
    <location>
        <begin position="190"/>
        <end position="313"/>
    </location>
</feature>
<keyword evidence="2 3" id="KW-0786">Thiamine pyrophosphate</keyword>
<dbReference type="Proteomes" id="UP001049518">
    <property type="component" value="Chromosome"/>
</dbReference>
<evidence type="ECO:0000256" key="3">
    <source>
        <dbReference type="RuleBase" id="RU362132"/>
    </source>
</evidence>
<dbReference type="CDD" id="cd02002">
    <property type="entry name" value="TPP_BFDC"/>
    <property type="match status" value="1"/>
</dbReference>
<dbReference type="Gene3D" id="3.40.50.970">
    <property type="match status" value="2"/>
</dbReference>
<evidence type="ECO:0000313" key="9">
    <source>
        <dbReference type="Proteomes" id="UP001049518"/>
    </source>
</evidence>
<dbReference type="InterPro" id="IPR012000">
    <property type="entry name" value="Thiamin_PyroP_enz_cen_dom"/>
</dbReference>
<protein>
    <submittedName>
        <fullName evidence="8">Benzoylformate decarboxylase</fullName>
        <ecNumber evidence="8">4.1.1.7</ecNumber>
    </submittedName>
</protein>
<dbReference type="SUPFAM" id="SSF52518">
    <property type="entry name" value="Thiamin diphosphate-binding fold (THDP-binding)"/>
    <property type="match status" value="2"/>
</dbReference>
<dbReference type="Pfam" id="PF02775">
    <property type="entry name" value="TPP_enzyme_C"/>
    <property type="match status" value="1"/>
</dbReference>
<evidence type="ECO:0000259" key="6">
    <source>
        <dbReference type="Pfam" id="PF02775"/>
    </source>
</evidence>
<dbReference type="Gene3D" id="3.40.50.1220">
    <property type="entry name" value="TPP-binding domain"/>
    <property type="match status" value="1"/>
</dbReference>
<keyword evidence="9" id="KW-1185">Reference proteome</keyword>
<sequence>MTTGPTVRDAVFDFCRKAGMTTVFGNPGSTELRMFRDFPADFEYVLALQETIAVAAAAGHAIGTGRAGLVSLHSAGGVGHALGAVFNAYRDRVPLVIFAGQQSRDMLPLRPFLGADEPAQFPRPYVKWSRQPERAEDVPAALAEAYRVAMTPPRGPVFLSVPEDDWDRPAEPVPHREVRAAFTAGPAALREVADALDAARSPVIVVGSGVDDEGALPAVVELAERIGAPAWISPLSGRSGFPEDHALFRGFLPPVKDQLAACLDGHDVILVLGTQVFTYHVAAEGAPIPAGARLFHFDCDPAQTAWAPVGTSVLTTIQAGVSGLLDLVEKADRPAPPPRPRPATPRAGDPIDPSLAIEALRDRLPEDAVIVEEAPSHREQFHARMPITRSGGFLASGSGALGWALPLAVGRAMAGTGERVVCVIGDGSIMYSVQALWTAVQRRVPLTVVVLDNGGYGAIRALGRRIGIETIPGSDIAGIDYVTVAEGLGCPGRTVVSAADLDAALEEGLGHDGPFLVEVRVESDDSPLYEPWAR</sequence>
<evidence type="ECO:0000259" key="7">
    <source>
        <dbReference type="Pfam" id="PF02776"/>
    </source>
</evidence>
<evidence type="ECO:0000256" key="2">
    <source>
        <dbReference type="ARBA" id="ARBA00023052"/>
    </source>
</evidence>
<evidence type="ECO:0000313" key="8">
    <source>
        <dbReference type="EMBL" id="QXJ20512.1"/>
    </source>
</evidence>
<dbReference type="RefSeq" id="WP_231333590.1">
    <property type="nucleotide sequence ID" value="NZ_CP059572.1"/>
</dbReference>
<dbReference type="InterPro" id="IPR029061">
    <property type="entry name" value="THDP-binding"/>
</dbReference>
<proteinExistence type="inferred from homology"/>
<dbReference type="InterPro" id="IPR029035">
    <property type="entry name" value="DHS-like_NAD/FAD-binding_dom"/>
</dbReference>
<dbReference type="EC" id="4.1.1.7" evidence="8"/>
<evidence type="ECO:0000259" key="5">
    <source>
        <dbReference type="Pfam" id="PF00205"/>
    </source>
</evidence>
<dbReference type="NCBIfam" id="NF005485">
    <property type="entry name" value="PRK07092.1"/>
    <property type="match status" value="1"/>
</dbReference>
<reference evidence="8" key="1">
    <citation type="submission" date="2020-07" db="EMBL/GenBank/DDBJ databases">
        <authorList>
            <person name="Tarantini F.S."/>
            <person name="Hong K.W."/>
            <person name="Chan K.G."/>
        </authorList>
    </citation>
    <scope>NUCLEOTIDE SEQUENCE</scope>
    <source>
        <strain evidence="8">32-07</strain>
    </source>
</reference>
<keyword evidence="8" id="KW-0456">Lyase</keyword>
<evidence type="ECO:0000256" key="4">
    <source>
        <dbReference type="SAM" id="MobiDB-lite"/>
    </source>
</evidence>
<dbReference type="EMBL" id="CP059572">
    <property type="protein sequence ID" value="QXJ20512.1"/>
    <property type="molecule type" value="Genomic_DNA"/>
</dbReference>
<gene>
    <name evidence="8" type="ORF">AGRA3207_001239</name>
</gene>
<name>A0ABX8QRX5_9ACTN</name>
<dbReference type="InterPro" id="IPR045229">
    <property type="entry name" value="TPP_enz"/>
</dbReference>
<dbReference type="InterPro" id="IPR012001">
    <property type="entry name" value="Thiamin_PyroP_enz_TPP-bd_dom"/>
</dbReference>
<organism evidence="8 9">
    <name type="scientific">Actinomadura graeca</name>
    <dbReference type="NCBI Taxonomy" id="2750812"/>
    <lineage>
        <taxon>Bacteria</taxon>
        <taxon>Bacillati</taxon>
        <taxon>Actinomycetota</taxon>
        <taxon>Actinomycetes</taxon>
        <taxon>Streptosporangiales</taxon>
        <taxon>Thermomonosporaceae</taxon>
        <taxon>Actinomadura</taxon>
    </lineage>
</organism>
<dbReference type="GO" id="GO:0050695">
    <property type="term" value="F:benzoylformate decarboxylase activity"/>
    <property type="evidence" value="ECO:0007669"/>
    <property type="project" value="UniProtKB-EC"/>
</dbReference>
<accession>A0ABX8QRX5</accession>
<dbReference type="Pfam" id="PF02776">
    <property type="entry name" value="TPP_enzyme_N"/>
    <property type="match status" value="1"/>
</dbReference>
<dbReference type="CDD" id="cd07035">
    <property type="entry name" value="TPP_PYR_POX_like"/>
    <property type="match status" value="1"/>
</dbReference>
<dbReference type="SUPFAM" id="SSF52467">
    <property type="entry name" value="DHS-like NAD/FAD-binding domain"/>
    <property type="match status" value="1"/>
</dbReference>
<dbReference type="Pfam" id="PF00205">
    <property type="entry name" value="TPP_enzyme_M"/>
    <property type="match status" value="1"/>
</dbReference>
<feature type="domain" description="Thiamine pyrophosphate enzyme TPP-binding" evidence="6">
    <location>
        <begin position="385"/>
        <end position="519"/>
    </location>
</feature>
<feature type="domain" description="Thiamine pyrophosphate enzyme N-terminal TPP-binding" evidence="7">
    <location>
        <begin position="6"/>
        <end position="107"/>
    </location>
</feature>
<feature type="region of interest" description="Disordered" evidence="4">
    <location>
        <begin position="330"/>
        <end position="352"/>
    </location>
</feature>
<dbReference type="PANTHER" id="PTHR18968">
    <property type="entry name" value="THIAMINE PYROPHOSPHATE ENZYMES"/>
    <property type="match status" value="1"/>
</dbReference>
<dbReference type="PANTHER" id="PTHR18968:SF133">
    <property type="entry name" value="BENZOYLFORMATE DECARBOXYLASE"/>
    <property type="match status" value="1"/>
</dbReference>
<evidence type="ECO:0000256" key="1">
    <source>
        <dbReference type="ARBA" id="ARBA00007812"/>
    </source>
</evidence>
<feature type="compositionally biased region" description="Pro residues" evidence="4">
    <location>
        <begin position="334"/>
        <end position="343"/>
    </location>
</feature>